<name>A0A2T2Z896_9NOCA</name>
<dbReference type="AlphaFoldDB" id="A0A2T2Z896"/>
<organism evidence="1 2">
    <name type="scientific">Nocardia nova</name>
    <dbReference type="NCBI Taxonomy" id="37330"/>
    <lineage>
        <taxon>Bacteria</taxon>
        <taxon>Bacillati</taxon>
        <taxon>Actinomycetota</taxon>
        <taxon>Actinomycetes</taxon>
        <taxon>Mycobacteriales</taxon>
        <taxon>Nocardiaceae</taxon>
        <taxon>Nocardia</taxon>
    </lineage>
</organism>
<protein>
    <submittedName>
        <fullName evidence="1">Uncharacterized protein</fullName>
    </submittedName>
</protein>
<evidence type="ECO:0000313" key="2">
    <source>
        <dbReference type="Proteomes" id="UP000241647"/>
    </source>
</evidence>
<dbReference type="Proteomes" id="UP000241647">
    <property type="component" value="Unassembled WGS sequence"/>
</dbReference>
<proteinExistence type="predicted"/>
<sequence>MSSGQRPRWPAYFPRMKDRGRYRRRGVRIVLYDGHGEPIWPPVLLLDGEPLRIRFDKGATIRFTGCAFDRTLDTRHGMWIESEHA</sequence>
<accession>A0A2T2Z896</accession>
<comment type="caution">
    <text evidence="1">The sequence shown here is derived from an EMBL/GenBank/DDBJ whole genome shotgun (WGS) entry which is preliminary data.</text>
</comment>
<dbReference type="EMBL" id="PYHS01000004">
    <property type="protein sequence ID" value="PSR63975.1"/>
    <property type="molecule type" value="Genomic_DNA"/>
</dbReference>
<reference evidence="1 2" key="1">
    <citation type="submission" date="2018-02" db="EMBL/GenBank/DDBJ databases">
        <title>8 Nocardia nova and 1 Nocardia cyriacigeorgica strain used for evolution to TMP-SMX.</title>
        <authorList>
            <person name="Mehta H."/>
            <person name="Weng J."/>
            <person name="Shamoo Y."/>
        </authorList>
    </citation>
    <scope>NUCLEOTIDE SEQUENCE [LARGE SCALE GENOMIC DNA]</scope>
    <source>
        <strain evidence="1 2">ATCC 33727</strain>
    </source>
</reference>
<gene>
    <name evidence="1" type="ORF">C8259_08980</name>
</gene>
<evidence type="ECO:0000313" key="1">
    <source>
        <dbReference type="EMBL" id="PSR63975.1"/>
    </source>
</evidence>